<name>A0A7S3PXW1_9STRA</name>
<feature type="binding site" evidence="8">
    <location>
        <position position="230"/>
    </location>
    <ligand>
        <name>Zn(2+)</name>
        <dbReference type="ChEBI" id="CHEBI:29105"/>
        <note>catalytic</note>
    </ligand>
</feature>
<gene>
    <name evidence="9" type="ORF">CDEB00056_LOCUS3609</name>
</gene>
<dbReference type="PANTHER" id="PTHR10942">
    <property type="entry name" value="LEISHMANOLYSIN-LIKE PEPTIDASE"/>
    <property type="match status" value="1"/>
</dbReference>
<organism evidence="9">
    <name type="scientific">Chaetoceros debilis</name>
    <dbReference type="NCBI Taxonomy" id="122233"/>
    <lineage>
        <taxon>Eukaryota</taxon>
        <taxon>Sar</taxon>
        <taxon>Stramenopiles</taxon>
        <taxon>Ochrophyta</taxon>
        <taxon>Bacillariophyta</taxon>
        <taxon>Coscinodiscophyceae</taxon>
        <taxon>Chaetocerotophycidae</taxon>
        <taxon>Chaetocerotales</taxon>
        <taxon>Chaetocerotaceae</taxon>
        <taxon>Chaetoceros</taxon>
    </lineage>
</organism>
<evidence type="ECO:0000256" key="4">
    <source>
        <dbReference type="ARBA" id="ARBA00022801"/>
    </source>
</evidence>
<dbReference type="EMBL" id="HBIO01005161">
    <property type="protein sequence ID" value="CAE0458768.1"/>
    <property type="molecule type" value="Transcribed_RNA"/>
</dbReference>
<dbReference type="GO" id="GO:0005737">
    <property type="term" value="C:cytoplasm"/>
    <property type="evidence" value="ECO:0007669"/>
    <property type="project" value="TreeGrafter"/>
</dbReference>
<dbReference type="PANTHER" id="PTHR10942:SF0">
    <property type="entry name" value="LEISHMANOLYSIN-LIKE PEPTIDASE"/>
    <property type="match status" value="1"/>
</dbReference>
<evidence type="ECO:0000256" key="1">
    <source>
        <dbReference type="ARBA" id="ARBA00005860"/>
    </source>
</evidence>
<dbReference type="InterPro" id="IPR001577">
    <property type="entry name" value="Peptidase_M8"/>
</dbReference>
<keyword evidence="6 8" id="KW-0482">Metalloprotease</keyword>
<feature type="binding site" evidence="8">
    <location>
        <position position="350"/>
    </location>
    <ligand>
        <name>Zn(2+)</name>
        <dbReference type="ChEBI" id="CHEBI:29105"/>
        <note>catalytic</note>
    </ligand>
</feature>
<keyword evidence="2" id="KW-0645">Protease</keyword>
<protein>
    <recommendedName>
        <fullName evidence="10">Leishmanolysin-like peptidase</fullName>
    </recommendedName>
</protein>
<dbReference type="GO" id="GO:0004222">
    <property type="term" value="F:metalloendopeptidase activity"/>
    <property type="evidence" value="ECO:0007669"/>
    <property type="project" value="InterPro"/>
</dbReference>
<dbReference type="GO" id="GO:0006508">
    <property type="term" value="P:proteolysis"/>
    <property type="evidence" value="ECO:0007669"/>
    <property type="project" value="UniProtKB-KW"/>
</dbReference>
<feature type="binding site" evidence="8">
    <location>
        <position position="234"/>
    </location>
    <ligand>
        <name>Zn(2+)</name>
        <dbReference type="ChEBI" id="CHEBI:29105"/>
        <note>catalytic</note>
    </ligand>
</feature>
<reference evidence="9" key="1">
    <citation type="submission" date="2021-01" db="EMBL/GenBank/DDBJ databases">
        <authorList>
            <person name="Corre E."/>
            <person name="Pelletier E."/>
            <person name="Niang G."/>
            <person name="Scheremetjew M."/>
            <person name="Finn R."/>
            <person name="Kale V."/>
            <person name="Holt S."/>
            <person name="Cochrane G."/>
            <person name="Meng A."/>
            <person name="Brown T."/>
            <person name="Cohen L."/>
        </authorList>
    </citation>
    <scope>NUCLEOTIDE SEQUENCE</scope>
    <source>
        <strain evidence="9">MM31A-1</strain>
    </source>
</reference>
<dbReference type="GO" id="GO:0007155">
    <property type="term" value="P:cell adhesion"/>
    <property type="evidence" value="ECO:0007669"/>
    <property type="project" value="InterPro"/>
</dbReference>
<evidence type="ECO:0000256" key="7">
    <source>
        <dbReference type="PIRSR" id="PIRSR601577-1"/>
    </source>
</evidence>
<dbReference type="GO" id="GO:0046872">
    <property type="term" value="F:metal ion binding"/>
    <property type="evidence" value="ECO:0007669"/>
    <property type="project" value="UniProtKB-KW"/>
</dbReference>
<evidence type="ECO:0000256" key="8">
    <source>
        <dbReference type="PIRSR" id="PIRSR601577-2"/>
    </source>
</evidence>
<evidence type="ECO:0000256" key="3">
    <source>
        <dbReference type="ARBA" id="ARBA00022723"/>
    </source>
</evidence>
<sequence length="639" mass="70563">MRYSLPLHVFSLMYLSKMQADADASMGNKRSLMKRNRNRFVPPSPLVTLAKLASSGEEHANHFNSRGLKERNDDDLRPLRIEFYTEPLATSIQSEDALTKARGNTIINNVLPAIQRIWGETLSVIPSGPLVLPPDVCFDLYNFPSSWSTDGLEGADLLIFVSAFNAIGETQLCSTDSSLSTLAVSSPCAIDPDSDRPVVGFANVCLNTLSATNGEVDDAAIETMIDIMSHELVHVLGMNSELFKYFRNGVTGEHLTTRKTNLLGVSTGFSIETAKCVNGQNDLEISLPCDNTVVYKEEAVTYGTETVNRGFYEIVLPTVRQVARNQFKCQTLEGARLENQPTSTDCLGSHFDERTWFTEFMSAVYDEDAAYFSPLTLALLEDSGWYKVDFTYAENSPFGLGAGCEFATGDCIVDDAVPDYGKGFFCADMSGDWSCGPSHHYRGGCDLNEYIFPQRTYFDTTHIGPSFTHADWCPLVVDDNVDCDDPSATKLFADEVFNKDSKCLDVTVDGNRAAMCLISSCNEENQTFDFEIGGNLYSCTEDFEVINVDVSGSEYKFDCPRLTQVCPSMFCPAMCSGKGVCNWYLENPICQCFDINDKTVGCYDSKVNQPKTCRPSASWRISLSSFSLGIPLLVLVSQL</sequence>
<keyword evidence="3 8" id="KW-0479">Metal-binding</keyword>
<comment type="cofactor">
    <cofactor evidence="8">
        <name>Zn(2+)</name>
        <dbReference type="ChEBI" id="CHEBI:29105"/>
    </cofactor>
    <text evidence="8">Binds 1 zinc ion per subunit.</text>
</comment>
<dbReference type="AlphaFoldDB" id="A0A7S3PXW1"/>
<evidence type="ECO:0000256" key="2">
    <source>
        <dbReference type="ARBA" id="ARBA00022670"/>
    </source>
</evidence>
<dbReference type="Gene3D" id="3.10.170.20">
    <property type="match status" value="1"/>
</dbReference>
<comment type="similarity">
    <text evidence="1">Belongs to the peptidase M8 family.</text>
</comment>
<dbReference type="Gene3D" id="3.90.132.10">
    <property type="entry name" value="Leishmanolysin , domain 2"/>
    <property type="match status" value="1"/>
</dbReference>
<evidence type="ECO:0008006" key="10">
    <source>
        <dbReference type="Google" id="ProtNLM"/>
    </source>
</evidence>
<dbReference type="SUPFAM" id="SSF55486">
    <property type="entry name" value="Metalloproteases ('zincins'), catalytic domain"/>
    <property type="match status" value="1"/>
</dbReference>
<dbReference type="Pfam" id="PF01457">
    <property type="entry name" value="Peptidase_M8"/>
    <property type="match status" value="2"/>
</dbReference>
<evidence type="ECO:0000313" key="9">
    <source>
        <dbReference type="EMBL" id="CAE0458768.1"/>
    </source>
</evidence>
<dbReference type="GO" id="GO:0016020">
    <property type="term" value="C:membrane"/>
    <property type="evidence" value="ECO:0007669"/>
    <property type="project" value="InterPro"/>
</dbReference>
<evidence type="ECO:0000256" key="6">
    <source>
        <dbReference type="ARBA" id="ARBA00023049"/>
    </source>
</evidence>
<evidence type="ECO:0000256" key="5">
    <source>
        <dbReference type="ARBA" id="ARBA00022833"/>
    </source>
</evidence>
<keyword evidence="5 8" id="KW-0862">Zinc</keyword>
<feature type="active site" evidence="7">
    <location>
        <position position="231"/>
    </location>
</feature>
<keyword evidence="4" id="KW-0378">Hydrolase</keyword>
<proteinExistence type="inferred from homology"/>
<accession>A0A7S3PXW1</accession>